<dbReference type="GO" id="GO:0003676">
    <property type="term" value="F:nucleic acid binding"/>
    <property type="evidence" value="ECO:0007669"/>
    <property type="project" value="InterPro"/>
</dbReference>
<feature type="region of interest" description="Disordered" evidence="2">
    <location>
        <begin position="471"/>
        <end position="503"/>
    </location>
</feature>
<sequence length="553" mass="63639">MGHLGAERVISLARDRFYWPFMKKDIEAYITRKCPCIKQKKPATHVRAPMGNISTSAPMELLSIDFMHLEKSKGGYEYILVAVDHFTRFAQVYPTRNKTAKTAAEKLFSDFIPRFGYPAKLHHDQGREFENALFRGLQQLSGVGHSRTTPYHPQANPAERFNRTLLQMLRTLEEKEKDNWKDFLPHVVHSYNCTKHKATGFSPHFLMFGSHPRLPIDLLFGLGTDRETETPEGYVKKWAKRMEEAYRIATTNSQQSSARGKKYYDQHVKGVVLEPGDRVVVRNLGERGGPGKLRAYWEQTVHIVKERINDSPVYKVYPETNPQRIRVLHRNLLHLVNDLPITTNQEKNKVPIKNRVKARRTSPSNRDSSDTSDSGSDSRTRYWLRVPVTEPQRHEVTQTQPTPSNVSTPRERMRHSSPDITNRDTFVVDQDPSENEHVSIPENDNEQREWMECEGDTEPLGLEMASEQERQAASQETVLRRSARTRRPPQTLTYHSLGQPSDMPRGAFGQVGLCGLQPLPVWGMQPYFMNSYTPYQSVPYTMTVPYAIPSFVY</sequence>
<protein>
    <recommendedName>
        <fullName evidence="1">Gypsy retrotransposon integrase-like protein 1</fullName>
    </recommendedName>
</protein>
<proteinExistence type="predicted"/>
<evidence type="ECO:0000313" key="4">
    <source>
        <dbReference type="Ensembl" id="ENSMALP00000032469.1"/>
    </source>
</evidence>
<dbReference type="Gene3D" id="3.30.420.10">
    <property type="entry name" value="Ribonuclease H-like superfamily/Ribonuclease H"/>
    <property type="match status" value="1"/>
</dbReference>
<feature type="compositionally biased region" description="Polar residues" evidence="2">
    <location>
        <begin position="397"/>
        <end position="408"/>
    </location>
</feature>
<dbReference type="SUPFAM" id="SSF53098">
    <property type="entry name" value="Ribonuclease H-like"/>
    <property type="match status" value="1"/>
</dbReference>
<name>A0A3Q3KDU6_MONAL</name>
<dbReference type="FunFam" id="3.30.420.10:FF:000032">
    <property type="entry name" value="Retrovirus-related Pol polyprotein from transposon 297-like Protein"/>
    <property type="match status" value="1"/>
</dbReference>
<dbReference type="STRING" id="43700.ENSMALP00000032469"/>
<feature type="compositionally biased region" description="Polar residues" evidence="2">
    <location>
        <begin position="488"/>
        <end position="499"/>
    </location>
</feature>
<dbReference type="Proteomes" id="UP000261600">
    <property type="component" value="Unplaced"/>
</dbReference>
<feature type="compositionally biased region" description="Basic residues" evidence="2">
    <location>
        <begin position="350"/>
        <end position="360"/>
    </location>
</feature>
<evidence type="ECO:0000256" key="2">
    <source>
        <dbReference type="SAM" id="MobiDB-lite"/>
    </source>
</evidence>
<dbReference type="PANTHER" id="PTHR37984">
    <property type="entry name" value="PROTEIN CBG26694"/>
    <property type="match status" value="1"/>
</dbReference>
<feature type="domain" description="Integrase catalytic" evidence="3">
    <location>
        <begin position="54"/>
        <end position="211"/>
    </location>
</feature>
<dbReference type="InterPro" id="IPR001584">
    <property type="entry name" value="Integrase_cat-core"/>
</dbReference>
<dbReference type="Pfam" id="PF17921">
    <property type="entry name" value="Integrase_H2C2"/>
    <property type="match status" value="1"/>
</dbReference>
<dbReference type="InterPro" id="IPR036397">
    <property type="entry name" value="RNaseH_sf"/>
</dbReference>
<keyword evidence="5" id="KW-1185">Reference proteome</keyword>
<dbReference type="InterPro" id="IPR012337">
    <property type="entry name" value="RNaseH-like_sf"/>
</dbReference>
<dbReference type="GO" id="GO:0015074">
    <property type="term" value="P:DNA integration"/>
    <property type="evidence" value="ECO:0007669"/>
    <property type="project" value="InterPro"/>
</dbReference>
<dbReference type="PROSITE" id="PS50994">
    <property type="entry name" value="INTEGRASE"/>
    <property type="match status" value="1"/>
</dbReference>
<dbReference type="PANTHER" id="PTHR37984:SF15">
    <property type="entry name" value="INTEGRASE CATALYTIC DOMAIN-CONTAINING PROTEIN"/>
    <property type="match status" value="1"/>
</dbReference>
<dbReference type="Ensembl" id="ENSMALT00000033029.1">
    <property type="protein sequence ID" value="ENSMALP00000032469.1"/>
    <property type="gene ID" value="ENSMALG00000022363.1"/>
</dbReference>
<dbReference type="InterPro" id="IPR050951">
    <property type="entry name" value="Retrovirus_Pol_polyprotein"/>
</dbReference>
<dbReference type="AlphaFoldDB" id="A0A3Q3KDU6"/>
<evidence type="ECO:0000256" key="1">
    <source>
        <dbReference type="ARBA" id="ARBA00039658"/>
    </source>
</evidence>
<dbReference type="Pfam" id="PF00665">
    <property type="entry name" value="rve"/>
    <property type="match status" value="1"/>
</dbReference>
<reference evidence="4" key="2">
    <citation type="submission" date="2025-09" db="UniProtKB">
        <authorList>
            <consortium name="Ensembl"/>
        </authorList>
    </citation>
    <scope>IDENTIFICATION</scope>
</reference>
<evidence type="ECO:0000313" key="5">
    <source>
        <dbReference type="Proteomes" id="UP000261600"/>
    </source>
</evidence>
<reference evidence="4" key="1">
    <citation type="submission" date="2025-08" db="UniProtKB">
        <authorList>
            <consortium name="Ensembl"/>
        </authorList>
    </citation>
    <scope>IDENTIFICATION</scope>
</reference>
<feature type="compositionally biased region" description="Low complexity" evidence="2">
    <location>
        <begin position="361"/>
        <end position="377"/>
    </location>
</feature>
<dbReference type="Gene3D" id="1.10.340.70">
    <property type="match status" value="1"/>
</dbReference>
<organism evidence="4 5">
    <name type="scientific">Monopterus albus</name>
    <name type="common">Swamp eel</name>
    <dbReference type="NCBI Taxonomy" id="43700"/>
    <lineage>
        <taxon>Eukaryota</taxon>
        <taxon>Metazoa</taxon>
        <taxon>Chordata</taxon>
        <taxon>Craniata</taxon>
        <taxon>Vertebrata</taxon>
        <taxon>Euteleostomi</taxon>
        <taxon>Actinopterygii</taxon>
        <taxon>Neopterygii</taxon>
        <taxon>Teleostei</taxon>
        <taxon>Neoteleostei</taxon>
        <taxon>Acanthomorphata</taxon>
        <taxon>Anabantaria</taxon>
        <taxon>Synbranchiformes</taxon>
        <taxon>Synbranchidae</taxon>
        <taxon>Monopterus</taxon>
    </lineage>
</organism>
<feature type="region of interest" description="Disordered" evidence="2">
    <location>
        <begin position="346"/>
        <end position="425"/>
    </location>
</feature>
<evidence type="ECO:0000259" key="3">
    <source>
        <dbReference type="PROSITE" id="PS50994"/>
    </source>
</evidence>
<accession>A0A3Q3KDU6</accession>
<dbReference type="InterPro" id="IPR041588">
    <property type="entry name" value="Integrase_H2C2"/>
</dbReference>